<evidence type="ECO:0000256" key="1">
    <source>
        <dbReference type="ARBA" id="ARBA00004141"/>
    </source>
</evidence>
<reference evidence="9" key="1">
    <citation type="submission" date="2019-12" db="EMBL/GenBank/DDBJ databases">
        <authorList>
            <person name="Scholes J."/>
        </authorList>
    </citation>
    <scope>NUCLEOTIDE SEQUENCE</scope>
</reference>
<keyword evidence="10" id="KW-1185">Reference proteome</keyword>
<dbReference type="SUPFAM" id="SSF103473">
    <property type="entry name" value="MFS general substrate transporter"/>
    <property type="match status" value="1"/>
</dbReference>
<name>A0A9N7MWQ1_STRHE</name>
<feature type="transmembrane region" description="Helical" evidence="8">
    <location>
        <begin position="336"/>
        <end position="356"/>
    </location>
</feature>
<sequence length="404" mass="42803">MAKKTSEPDLWSPLLVWPEPVERLCMDDMLSKYCGEFGRWQLKHFVLTSMAWALEVFHTMVVIFTDRAGVLGRLSDSRLGRKGALSIVCILNAFFGCLTALSPPTTPSMPSSASSASASVPSSSPPSPWAPPSAASPACPPSTSSPVASPSLASPTSSCLGGRSTSRPPSSPSLPAGASLGAKPFERRTSSAASLRKNLPENVTLSLDDEFTYVTSKEEAVVMTGSLIDVLHSPVMRIRLLLTAGINFFCSVVYYGLSLSMANLGTNLNLNVFLNAVAEMAAFLLTAILLDRFGRRLLSTETQWFSGAFCVIGDAGNVQFVVFCTVELFSMTVRNVALGLATQASQLGAIVAPFIVVFGERVPLVVFGACGVAGGALALMLPETLNRPLYETMDGMEEGKVALA</sequence>
<feature type="transmembrane region" description="Helical" evidence="8">
    <location>
        <begin position="362"/>
        <end position="381"/>
    </location>
</feature>
<dbReference type="Proteomes" id="UP001153555">
    <property type="component" value="Unassembled WGS sequence"/>
</dbReference>
<gene>
    <name evidence="9" type="ORF">SHERM_16124</name>
</gene>
<evidence type="ECO:0000256" key="3">
    <source>
        <dbReference type="ARBA" id="ARBA00022989"/>
    </source>
</evidence>
<comment type="subcellular location">
    <subcellularLocation>
        <location evidence="1">Membrane</location>
        <topology evidence="1">Multi-pass membrane protein</topology>
    </subcellularLocation>
</comment>
<evidence type="ECO:0000256" key="8">
    <source>
        <dbReference type="SAM" id="Phobius"/>
    </source>
</evidence>
<feature type="region of interest" description="Disordered" evidence="7">
    <location>
        <begin position="106"/>
        <end position="183"/>
    </location>
</feature>
<dbReference type="GO" id="GO:0016020">
    <property type="term" value="C:membrane"/>
    <property type="evidence" value="ECO:0007669"/>
    <property type="project" value="UniProtKB-SubCell"/>
</dbReference>
<evidence type="ECO:0000313" key="10">
    <source>
        <dbReference type="Proteomes" id="UP001153555"/>
    </source>
</evidence>
<evidence type="ECO:0000256" key="2">
    <source>
        <dbReference type="ARBA" id="ARBA00022692"/>
    </source>
</evidence>
<organism evidence="9 10">
    <name type="scientific">Striga hermonthica</name>
    <name type="common">Purple witchweed</name>
    <name type="synonym">Buchnera hermonthica</name>
    <dbReference type="NCBI Taxonomy" id="68872"/>
    <lineage>
        <taxon>Eukaryota</taxon>
        <taxon>Viridiplantae</taxon>
        <taxon>Streptophyta</taxon>
        <taxon>Embryophyta</taxon>
        <taxon>Tracheophyta</taxon>
        <taxon>Spermatophyta</taxon>
        <taxon>Magnoliopsida</taxon>
        <taxon>eudicotyledons</taxon>
        <taxon>Gunneridae</taxon>
        <taxon>Pentapetalae</taxon>
        <taxon>asterids</taxon>
        <taxon>lamiids</taxon>
        <taxon>Lamiales</taxon>
        <taxon>Orobanchaceae</taxon>
        <taxon>Buchnereae</taxon>
        <taxon>Striga</taxon>
    </lineage>
</organism>
<feature type="compositionally biased region" description="Low complexity" evidence="7">
    <location>
        <begin position="106"/>
        <end position="122"/>
    </location>
</feature>
<feature type="transmembrane region" description="Helical" evidence="8">
    <location>
        <begin position="84"/>
        <end position="101"/>
    </location>
</feature>
<proteinExistence type="inferred from homology"/>
<evidence type="ECO:0000256" key="4">
    <source>
        <dbReference type="ARBA" id="ARBA00023136"/>
    </source>
</evidence>
<dbReference type="OrthoDB" id="3936150at2759"/>
<dbReference type="EMBL" id="CACSLK010013932">
    <property type="protein sequence ID" value="CAA0816256.1"/>
    <property type="molecule type" value="Genomic_DNA"/>
</dbReference>
<protein>
    <submittedName>
        <fullName evidence="9">Organic cation/carnitine transporter 4</fullName>
    </submittedName>
</protein>
<feature type="compositionally biased region" description="Low complexity" evidence="7">
    <location>
        <begin position="132"/>
        <end position="182"/>
    </location>
</feature>
<accession>A0A9N7MWQ1</accession>
<comment type="catalytic activity">
    <reaction evidence="6">
        <text>phosphate(in) + H(+)(in) = phosphate(out) + H(+)(out)</text>
        <dbReference type="Rhea" id="RHEA:29939"/>
        <dbReference type="ChEBI" id="CHEBI:15378"/>
        <dbReference type="ChEBI" id="CHEBI:43474"/>
    </reaction>
    <physiologicalReaction direction="right-to-left" evidence="6">
        <dbReference type="Rhea" id="RHEA:29941"/>
    </physiologicalReaction>
</comment>
<evidence type="ECO:0000256" key="5">
    <source>
        <dbReference type="ARBA" id="ARBA00044504"/>
    </source>
</evidence>
<evidence type="ECO:0000256" key="7">
    <source>
        <dbReference type="SAM" id="MobiDB-lite"/>
    </source>
</evidence>
<feature type="transmembrane region" description="Helical" evidence="8">
    <location>
        <begin position="45"/>
        <end position="64"/>
    </location>
</feature>
<dbReference type="AlphaFoldDB" id="A0A9N7MWQ1"/>
<keyword evidence="4 8" id="KW-0472">Membrane</keyword>
<keyword evidence="3 8" id="KW-1133">Transmembrane helix</keyword>
<comment type="caution">
    <text evidence="9">The sequence shown here is derived from an EMBL/GenBank/DDBJ whole genome shotgun (WGS) entry which is preliminary data.</text>
</comment>
<feature type="transmembrane region" description="Helical" evidence="8">
    <location>
        <begin position="272"/>
        <end position="290"/>
    </location>
</feature>
<feature type="transmembrane region" description="Helical" evidence="8">
    <location>
        <begin position="240"/>
        <end position="257"/>
    </location>
</feature>
<keyword evidence="2 8" id="KW-0812">Transmembrane</keyword>
<dbReference type="InterPro" id="IPR036259">
    <property type="entry name" value="MFS_trans_sf"/>
</dbReference>
<dbReference type="Gene3D" id="1.20.1250.20">
    <property type="entry name" value="MFS general substrate transporter like domains"/>
    <property type="match status" value="1"/>
</dbReference>
<comment type="similarity">
    <text evidence="5">Belongs to the major facilitator superfamily. Phosphate:H(+) symporter (TC 2.A.1.9) family.</text>
</comment>
<evidence type="ECO:0000313" key="9">
    <source>
        <dbReference type="EMBL" id="CAA0816256.1"/>
    </source>
</evidence>
<evidence type="ECO:0000256" key="6">
    <source>
        <dbReference type="ARBA" id="ARBA00049011"/>
    </source>
</evidence>
<dbReference type="PANTHER" id="PTHR24064">
    <property type="entry name" value="SOLUTE CARRIER FAMILY 22 MEMBER"/>
    <property type="match status" value="1"/>
</dbReference>